<dbReference type="EMBL" id="JBBPBM010000041">
    <property type="protein sequence ID" value="KAK8525039.1"/>
    <property type="molecule type" value="Genomic_DNA"/>
</dbReference>
<evidence type="ECO:0000313" key="3">
    <source>
        <dbReference type="Proteomes" id="UP001472677"/>
    </source>
</evidence>
<sequence>MMILINTNQNLETSTTPRPITIGQMEGSKSATTTAKRPNTRATTSSASTNSNVRSFCKRKRQVGIGLYTNLQTGEQLLNPGFASERVVTALTTVPKKIGSQISRFQHVRKGPGLK</sequence>
<keyword evidence="3" id="KW-1185">Reference proteome</keyword>
<feature type="compositionally biased region" description="Polar residues" evidence="1">
    <location>
        <begin position="1"/>
        <end position="18"/>
    </location>
</feature>
<reference evidence="2 3" key="1">
    <citation type="journal article" date="2024" name="G3 (Bethesda)">
        <title>Genome assembly of Hibiscus sabdariffa L. provides insights into metabolisms of medicinal natural products.</title>
        <authorList>
            <person name="Kim T."/>
        </authorList>
    </citation>
    <scope>NUCLEOTIDE SEQUENCE [LARGE SCALE GENOMIC DNA]</scope>
    <source>
        <strain evidence="2">TK-2024</strain>
        <tissue evidence="2">Old leaves</tissue>
    </source>
</reference>
<gene>
    <name evidence="2" type="ORF">V6N12_029887</name>
</gene>
<evidence type="ECO:0000256" key="1">
    <source>
        <dbReference type="SAM" id="MobiDB-lite"/>
    </source>
</evidence>
<proteinExistence type="predicted"/>
<feature type="compositionally biased region" description="Polar residues" evidence="1">
    <location>
        <begin position="27"/>
        <end position="37"/>
    </location>
</feature>
<evidence type="ECO:0000313" key="2">
    <source>
        <dbReference type="EMBL" id="KAK8525039.1"/>
    </source>
</evidence>
<feature type="compositionally biased region" description="Low complexity" evidence="1">
    <location>
        <begin position="40"/>
        <end position="52"/>
    </location>
</feature>
<feature type="region of interest" description="Disordered" evidence="1">
    <location>
        <begin position="1"/>
        <end position="52"/>
    </location>
</feature>
<dbReference type="Proteomes" id="UP001472677">
    <property type="component" value="Unassembled WGS sequence"/>
</dbReference>
<organism evidence="2 3">
    <name type="scientific">Hibiscus sabdariffa</name>
    <name type="common">roselle</name>
    <dbReference type="NCBI Taxonomy" id="183260"/>
    <lineage>
        <taxon>Eukaryota</taxon>
        <taxon>Viridiplantae</taxon>
        <taxon>Streptophyta</taxon>
        <taxon>Embryophyta</taxon>
        <taxon>Tracheophyta</taxon>
        <taxon>Spermatophyta</taxon>
        <taxon>Magnoliopsida</taxon>
        <taxon>eudicotyledons</taxon>
        <taxon>Gunneridae</taxon>
        <taxon>Pentapetalae</taxon>
        <taxon>rosids</taxon>
        <taxon>malvids</taxon>
        <taxon>Malvales</taxon>
        <taxon>Malvaceae</taxon>
        <taxon>Malvoideae</taxon>
        <taxon>Hibiscus</taxon>
    </lineage>
</organism>
<comment type="caution">
    <text evidence="2">The sequence shown here is derived from an EMBL/GenBank/DDBJ whole genome shotgun (WGS) entry which is preliminary data.</text>
</comment>
<name>A0ABR2CXI2_9ROSI</name>
<protein>
    <submittedName>
        <fullName evidence="2">Uncharacterized protein</fullName>
    </submittedName>
</protein>
<accession>A0ABR2CXI2</accession>